<evidence type="ECO:0000313" key="2">
    <source>
        <dbReference type="EMBL" id="MFH8551660.1"/>
    </source>
</evidence>
<protein>
    <submittedName>
        <fullName evidence="2">Uncharacterized protein</fullName>
    </submittedName>
</protein>
<feature type="compositionally biased region" description="Basic residues" evidence="1">
    <location>
        <begin position="53"/>
        <end position="63"/>
    </location>
</feature>
<feature type="compositionally biased region" description="Basic and acidic residues" evidence="1">
    <location>
        <begin position="68"/>
        <end position="78"/>
    </location>
</feature>
<evidence type="ECO:0000256" key="1">
    <source>
        <dbReference type="SAM" id="MobiDB-lite"/>
    </source>
</evidence>
<reference evidence="2 3" key="1">
    <citation type="submission" date="2024-10" db="EMBL/GenBank/DDBJ databases">
        <title>The Natural Products Discovery Center: Release of the First 8490 Sequenced Strains for Exploring Actinobacteria Biosynthetic Diversity.</title>
        <authorList>
            <person name="Kalkreuter E."/>
            <person name="Kautsar S.A."/>
            <person name="Yang D."/>
            <person name="Bader C.D."/>
            <person name="Teijaro C.N."/>
            <person name="Fluegel L."/>
            <person name="Davis C.M."/>
            <person name="Simpson J.R."/>
            <person name="Lauterbach L."/>
            <person name="Steele A.D."/>
            <person name="Gui C."/>
            <person name="Meng S."/>
            <person name="Li G."/>
            <person name="Viehrig K."/>
            <person name="Ye F."/>
            <person name="Su P."/>
            <person name="Kiefer A.F."/>
            <person name="Nichols A."/>
            <person name="Cepeda A.J."/>
            <person name="Yan W."/>
            <person name="Fan B."/>
            <person name="Jiang Y."/>
            <person name="Adhikari A."/>
            <person name="Zheng C.-J."/>
            <person name="Schuster L."/>
            <person name="Cowan T.M."/>
            <person name="Smanski M.J."/>
            <person name="Chevrette M.G."/>
            <person name="De Carvalho L.P.S."/>
            <person name="Shen B."/>
        </authorList>
    </citation>
    <scope>NUCLEOTIDE SEQUENCE [LARGE SCALE GENOMIC DNA]</scope>
    <source>
        <strain evidence="2 3">NPDC017990</strain>
    </source>
</reference>
<accession>A0ABW7R4Y9</accession>
<dbReference type="RefSeq" id="WP_397718688.1">
    <property type="nucleotide sequence ID" value="NZ_JBIRGN010000014.1"/>
</dbReference>
<feature type="region of interest" description="Disordered" evidence="1">
    <location>
        <begin position="46"/>
        <end position="78"/>
    </location>
</feature>
<comment type="caution">
    <text evidence="2">The sequence shown here is derived from an EMBL/GenBank/DDBJ whole genome shotgun (WGS) entry which is preliminary data.</text>
</comment>
<organism evidence="2 3">
    <name type="scientific">Streptomyces longisporoflavus</name>
    <dbReference type="NCBI Taxonomy" id="28044"/>
    <lineage>
        <taxon>Bacteria</taxon>
        <taxon>Bacillati</taxon>
        <taxon>Actinomycetota</taxon>
        <taxon>Actinomycetes</taxon>
        <taxon>Kitasatosporales</taxon>
        <taxon>Streptomycetaceae</taxon>
        <taxon>Streptomyces</taxon>
    </lineage>
</organism>
<name>A0ABW7R4Y9_9ACTN</name>
<keyword evidence="3" id="KW-1185">Reference proteome</keyword>
<sequence>MAACTCPSGRRRYPDRAAARAAFGATRARGKSARGYRRCTICDGWHLTPERNHRPRRHRRPRTPGRPQQRDPGDSTRP</sequence>
<gene>
    <name evidence="2" type="ORF">ACH4F9_42455</name>
</gene>
<evidence type="ECO:0000313" key="3">
    <source>
        <dbReference type="Proteomes" id="UP001610818"/>
    </source>
</evidence>
<proteinExistence type="predicted"/>
<dbReference type="Proteomes" id="UP001610818">
    <property type="component" value="Unassembled WGS sequence"/>
</dbReference>
<dbReference type="EMBL" id="JBIRGQ010000014">
    <property type="protein sequence ID" value="MFH8551660.1"/>
    <property type="molecule type" value="Genomic_DNA"/>
</dbReference>